<feature type="chain" id="PRO_5012831480" evidence="1">
    <location>
        <begin position="24"/>
        <end position="213"/>
    </location>
</feature>
<evidence type="ECO:0000313" key="3">
    <source>
        <dbReference type="Proteomes" id="UP000216207"/>
    </source>
</evidence>
<comment type="caution">
    <text evidence="2">The sequence shown here is derived from an EMBL/GenBank/DDBJ whole genome shotgun (WGS) entry which is preliminary data.</text>
</comment>
<dbReference type="RefSeq" id="WP_095327072.1">
    <property type="nucleotide sequence ID" value="NZ_NPCC01000031.1"/>
</dbReference>
<proteinExistence type="predicted"/>
<dbReference type="Proteomes" id="UP000216207">
    <property type="component" value="Unassembled WGS sequence"/>
</dbReference>
<accession>A0A268NWB1</accession>
<keyword evidence="1" id="KW-0732">Signal</keyword>
<feature type="signal peptide" evidence="1">
    <location>
        <begin position="1"/>
        <end position="23"/>
    </location>
</feature>
<name>A0A268NWB1_SHOCL</name>
<reference evidence="2 3" key="1">
    <citation type="submission" date="2017-07" db="EMBL/GenBank/DDBJ databases">
        <title>Isolation and whole genome analysis of endospore-forming bacteria from heroin.</title>
        <authorList>
            <person name="Kalinowski J."/>
            <person name="Ahrens B."/>
            <person name="Al-Dilaimi A."/>
            <person name="Winkler A."/>
            <person name="Wibberg D."/>
            <person name="Schleenbecker U."/>
            <person name="Ruckert C."/>
            <person name="Wolfel R."/>
            <person name="Grass G."/>
        </authorList>
    </citation>
    <scope>NUCLEOTIDE SEQUENCE [LARGE SCALE GENOMIC DNA]</scope>
    <source>
        <strain evidence="2 3">7539</strain>
    </source>
</reference>
<dbReference type="AlphaFoldDB" id="A0A268NWB1"/>
<gene>
    <name evidence="2" type="ORF">CHH72_17085</name>
</gene>
<evidence type="ECO:0000313" key="2">
    <source>
        <dbReference type="EMBL" id="PAE87681.1"/>
    </source>
</evidence>
<organism evidence="2 3">
    <name type="scientific">Shouchella clausii</name>
    <name type="common">Alkalihalobacillus clausii</name>
    <dbReference type="NCBI Taxonomy" id="79880"/>
    <lineage>
        <taxon>Bacteria</taxon>
        <taxon>Bacillati</taxon>
        <taxon>Bacillota</taxon>
        <taxon>Bacilli</taxon>
        <taxon>Bacillales</taxon>
        <taxon>Bacillaceae</taxon>
        <taxon>Shouchella</taxon>
    </lineage>
</organism>
<protein>
    <submittedName>
        <fullName evidence="2">Uncharacterized protein</fullName>
    </submittedName>
</protein>
<sequence>MKSVKFIPIALFLSLVLSSNVKAEEQFKINGEIVNDGEQYEELYLYIHSELNYEEVLEQVNQLVEGDALEEAFLQGEEIGPHLIEELNKALLDTDEINAQSVEQEAEVTPLFAAATNRCGLVPNRMIECNWQTVSLLPIISAHHALDWYMNDTWFNTRNFHHSGGTPLSIRGSHSVRWSLVDRDYYSTLRGSMTDTAGRYYTLRPLRSNTVTP</sequence>
<dbReference type="EMBL" id="NPCC01000031">
    <property type="protein sequence ID" value="PAE87681.1"/>
    <property type="molecule type" value="Genomic_DNA"/>
</dbReference>
<evidence type="ECO:0000256" key="1">
    <source>
        <dbReference type="SAM" id="SignalP"/>
    </source>
</evidence>